<dbReference type="GO" id="GO:0003676">
    <property type="term" value="F:nucleic acid binding"/>
    <property type="evidence" value="ECO:0007669"/>
    <property type="project" value="InterPro"/>
</dbReference>
<name>A0A845A988_9SPHN</name>
<keyword evidence="1" id="KW-0472">Membrane</keyword>
<evidence type="ECO:0008006" key="4">
    <source>
        <dbReference type="Google" id="ProtNLM"/>
    </source>
</evidence>
<keyword evidence="1" id="KW-1133">Transmembrane helix</keyword>
<keyword evidence="3" id="KW-1185">Reference proteome</keyword>
<protein>
    <recommendedName>
        <fullName evidence="4">Nicotinamide riboside transporter PnuC</fullName>
    </recommendedName>
</protein>
<keyword evidence="1" id="KW-0812">Transmembrane</keyword>
<accession>A0A845A988</accession>
<feature type="transmembrane region" description="Helical" evidence="1">
    <location>
        <begin position="6"/>
        <end position="24"/>
    </location>
</feature>
<proteinExistence type="predicted"/>
<evidence type="ECO:0000313" key="3">
    <source>
        <dbReference type="Proteomes" id="UP000460561"/>
    </source>
</evidence>
<comment type="caution">
    <text evidence="2">The sequence shown here is derived from an EMBL/GenBank/DDBJ whole genome shotgun (WGS) entry which is preliminary data.</text>
</comment>
<dbReference type="InterPro" id="IPR035979">
    <property type="entry name" value="RBD_domain_sf"/>
</dbReference>
<evidence type="ECO:0000313" key="2">
    <source>
        <dbReference type="EMBL" id="MXP25116.1"/>
    </source>
</evidence>
<sequence>MNGPLEWFGSIGAIISAAMIAADWGRKWTGWAFVLFVLVSTAWIATGVMNGSTPLTVQNAILLTINSWGVWQYLLSPKNRKKIERMEELESQASEDVERGRA</sequence>
<organism evidence="2 3">
    <name type="scientific">Altericroceibacterium indicum</name>
    <dbReference type="NCBI Taxonomy" id="374177"/>
    <lineage>
        <taxon>Bacteria</taxon>
        <taxon>Pseudomonadati</taxon>
        <taxon>Pseudomonadota</taxon>
        <taxon>Alphaproteobacteria</taxon>
        <taxon>Sphingomonadales</taxon>
        <taxon>Erythrobacteraceae</taxon>
        <taxon>Altericroceibacterium</taxon>
    </lineage>
</organism>
<evidence type="ECO:0000256" key="1">
    <source>
        <dbReference type="SAM" id="Phobius"/>
    </source>
</evidence>
<feature type="transmembrane region" description="Helical" evidence="1">
    <location>
        <begin position="31"/>
        <end position="49"/>
    </location>
</feature>
<dbReference type="OrthoDB" id="7619970at2"/>
<dbReference type="AlphaFoldDB" id="A0A845A988"/>
<dbReference type="Proteomes" id="UP000460561">
    <property type="component" value="Unassembled WGS sequence"/>
</dbReference>
<dbReference type="SUPFAM" id="SSF54928">
    <property type="entry name" value="RNA-binding domain, RBD"/>
    <property type="match status" value="1"/>
</dbReference>
<reference evidence="2 3" key="1">
    <citation type="submission" date="2019-12" db="EMBL/GenBank/DDBJ databases">
        <title>Genomic-based taxomic classification of the family Erythrobacteraceae.</title>
        <authorList>
            <person name="Xu L."/>
        </authorList>
    </citation>
    <scope>NUCLEOTIDE SEQUENCE [LARGE SCALE GENOMIC DNA]</scope>
    <source>
        <strain evidence="2 3">DSM 18604</strain>
    </source>
</reference>
<dbReference type="Gene3D" id="1.20.1280.290">
    <property type="match status" value="1"/>
</dbReference>
<feature type="transmembrane region" description="Helical" evidence="1">
    <location>
        <begin position="55"/>
        <end position="75"/>
    </location>
</feature>
<gene>
    <name evidence="2" type="ORF">GRI39_03520</name>
</gene>
<dbReference type="EMBL" id="WTYQ01000001">
    <property type="protein sequence ID" value="MXP25116.1"/>
    <property type="molecule type" value="Genomic_DNA"/>
</dbReference>